<comment type="caution">
    <text evidence="1">The sequence shown here is derived from an EMBL/GenBank/DDBJ whole genome shotgun (WGS) entry which is preliminary data.</text>
</comment>
<dbReference type="CDD" id="cd07812">
    <property type="entry name" value="SRPBCC"/>
    <property type="match status" value="1"/>
</dbReference>
<dbReference type="Pfam" id="PF10604">
    <property type="entry name" value="Polyketide_cyc2"/>
    <property type="match status" value="1"/>
</dbReference>
<name>A0A255GPH7_9ACTN</name>
<dbReference type="InterPro" id="IPR019587">
    <property type="entry name" value="Polyketide_cyclase/dehydratase"/>
</dbReference>
<evidence type="ECO:0000313" key="1">
    <source>
        <dbReference type="EMBL" id="OYO16466.1"/>
    </source>
</evidence>
<evidence type="ECO:0008006" key="3">
    <source>
        <dbReference type="Google" id="ProtNLM"/>
    </source>
</evidence>
<organism evidence="1 2">
    <name type="scientific">Enemella evansiae</name>
    <dbReference type="NCBI Taxonomy" id="2016499"/>
    <lineage>
        <taxon>Bacteria</taxon>
        <taxon>Bacillati</taxon>
        <taxon>Actinomycetota</taxon>
        <taxon>Actinomycetes</taxon>
        <taxon>Propionibacteriales</taxon>
        <taxon>Propionibacteriaceae</taxon>
        <taxon>Enemella</taxon>
    </lineage>
</organism>
<reference evidence="1 2" key="1">
    <citation type="submission" date="2017-07" db="EMBL/GenBank/DDBJ databases">
        <title>Draft whole genome sequences of clinical Proprionibacteriaceae strains.</title>
        <authorList>
            <person name="Bernier A.-M."/>
            <person name="Bernard K."/>
            <person name="Domingo M.-C."/>
        </authorList>
    </citation>
    <scope>NUCLEOTIDE SEQUENCE [LARGE SCALE GENOMIC DNA]</scope>
    <source>
        <strain evidence="1 2">NML 030167</strain>
    </source>
</reference>
<accession>A0A255GPH7</accession>
<evidence type="ECO:0000313" key="2">
    <source>
        <dbReference type="Proteomes" id="UP000215896"/>
    </source>
</evidence>
<dbReference type="SUPFAM" id="SSF55961">
    <property type="entry name" value="Bet v1-like"/>
    <property type="match status" value="1"/>
</dbReference>
<proteinExistence type="predicted"/>
<keyword evidence="2" id="KW-1185">Reference proteome</keyword>
<sequence>MRREGSAVFEFTESIVVEAPPAAVWPVLCDLENWWVASNPEHESLERLDDKGISVGARLRIREKVAGVPGEYIGELTRVEELSTVTMEAPAARYRLFGIPFTIGEGVTWRIEPMRDHASRISARVWATFPAGLLGRAVEWIFVHLLNGIERDREHARVELRHLKRIIETPLS</sequence>
<protein>
    <recommendedName>
        <fullName evidence="3">SRPBCC family protein</fullName>
    </recommendedName>
</protein>
<dbReference type="OrthoDB" id="4715523at2"/>
<dbReference type="Proteomes" id="UP000215896">
    <property type="component" value="Unassembled WGS sequence"/>
</dbReference>
<dbReference type="EMBL" id="NMVO01000003">
    <property type="protein sequence ID" value="OYO16466.1"/>
    <property type="molecule type" value="Genomic_DNA"/>
</dbReference>
<dbReference type="AlphaFoldDB" id="A0A255GPH7"/>
<dbReference type="Gene3D" id="3.30.530.20">
    <property type="match status" value="1"/>
</dbReference>
<dbReference type="InterPro" id="IPR023393">
    <property type="entry name" value="START-like_dom_sf"/>
</dbReference>
<gene>
    <name evidence="1" type="ORF">CGZ94_04615</name>
</gene>